<keyword evidence="5" id="KW-0812">Transmembrane</keyword>
<reference evidence="12" key="1">
    <citation type="journal article" date="2013" name="PLoS ONE">
        <title>Gene expression in gut symbiotic organ of stinkbug affected by extracellular bacterial symbiont.</title>
        <authorList>
            <person name="Futahashi R."/>
            <person name="Tanaka K."/>
            <person name="Tanahashi M."/>
            <person name="Nikoh N."/>
            <person name="Kikuchi Y."/>
            <person name="Lee B.L."/>
            <person name="Fukatsu T."/>
        </authorList>
    </citation>
    <scope>NUCLEOTIDE SEQUENCE</scope>
    <source>
        <tissue evidence="12">Midgut</tissue>
    </source>
</reference>
<comment type="subunit">
    <text evidence="11">Component of the ubiquinol-cytochrome c oxidoreductase (cytochrome b-c1 complex, complex III, CIII), a multisubunit enzyme composed of 3 respiratory subunits cytochrome b, cytochrome c1 and Rieske protein, 2 core protein subunits, and additional low-molecular weight protein subunits.</text>
</comment>
<evidence type="ECO:0000313" key="12">
    <source>
        <dbReference type="EMBL" id="BAN21346.1"/>
    </source>
</evidence>
<evidence type="ECO:0000256" key="2">
    <source>
        <dbReference type="ARBA" id="ARBA00007856"/>
    </source>
</evidence>
<keyword evidence="8" id="KW-1133">Transmembrane helix</keyword>
<evidence type="ECO:0000256" key="10">
    <source>
        <dbReference type="ARBA" id="ARBA00023136"/>
    </source>
</evidence>
<comment type="function">
    <text evidence="11">Component of the ubiquinol-cytochrome c oxidoreductase, a multisubunit transmembrane complex that is part of the mitochondrial electron transport chain which drives oxidative phosphorylation. The complex plays an important role in the uptake of multiple carbon sources present in different host niches.</text>
</comment>
<dbReference type="GO" id="GO:0005743">
    <property type="term" value="C:mitochondrial inner membrane"/>
    <property type="evidence" value="ECO:0007669"/>
    <property type="project" value="UniProtKB-SubCell"/>
</dbReference>
<accession>R4WR13</accession>
<keyword evidence="9 11" id="KW-0496">Mitochondrion</keyword>
<dbReference type="SUPFAM" id="SSF81514">
    <property type="entry name" value="Subunit X (non-heme 7 kDa protein) of cytochrome bc1 complex (Ubiquinol-cytochrome c reductase)"/>
    <property type="match status" value="1"/>
</dbReference>
<evidence type="ECO:0000256" key="6">
    <source>
        <dbReference type="ARBA" id="ARBA00022792"/>
    </source>
</evidence>
<keyword evidence="3 11" id="KW-0813">Transport</keyword>
<protein>
    <recommendedName>
        <fullName evidence="11">Complex III subunit 9</fullName>
    </recommendedName>
</protein>
<keyword evidence="6 11" id="KW-0999">Mitochondrion inner membrane</keyword>
<comment type="subcellular location">
    <subcellularLocation>
        <location evidence="1 11">Mitochondrion inner membrane</location>
        <topology evidence="1 11">Single-pass membrane protein</topology>
    </subcellularLocation>
</comment>
<dbReference type="Gene3D" id="1.20.5.260">
    <property type="entry name" value="Cytochrome b-c1 complex subunit 9"/>
    <property type="match status" value="1"/>
</dbReference>
<dbReference type="Pfam" id="PF05365">
    <property type="entry name" value="UCR_UQCRX_QCR9"/>
    <property type="match status" value="1"/>
</dbReference>
<evidence type="ECO:0000256" key="8">
    <source>
        <dbReference type="ARBA" id="ARBA00022989"/>
    </source>
</evidence>
<evidence type="ECO:0000256" key="7">
    <source>
        <dbReference type="ARBA" id="ARBA00022982"/>
    </source>
</evidence>
<evidence type="ECO:0000256" key="11">
    <source>
        <dbReference type="RuleBase" id="RU368056"/>
    </source>
</evidence>
<organism evidence="12">
    <name type="scientific">Riptortus pedestris</name>
    <name type="common">Bean bug</name>
    <dbReference type="NCBI Taxonomy" id="329032"/>
    <lineage>
        <taxon>Eukaryota</taxon>
        <taxon>Metazoa</taxon>
        <taxon>Ecdysozoa</taxon>
        <taxon>Arthropoda</taxon>
        <taxon>Hexapoda</taxon>
        <taxon>Insecta</taxon>
        <taxon>Pterygota</taxon>
        <taxon>Neoptera</taxon>
        <taxon>Paraneoptera</taxon>
        <taxon>Hemiptera</taxon>
        <taxon>Heteroptera</taxon>
        <taxon>Panheteroptera</taxon>
        <taxon>Pentatomomorpha</taxon>
        <taxon>Coreoidea</taxon>
        <taxon>Alydidae</taxon>
        <taxon>Riptortus</taxon>
    </lineage>
</organism>
<evidence type="ECO:0000256" key="1">
    <source>
        <dbReference type="ARBA" id="ARBA00004434"/>
    </source>
</evidence>
<keyword evidence="10" id="KW-0472">Membrane</keyword>
<dbReference type="FunFam" id="1.20.5.260:FF:000001">
    <property type="entry name" value="Cytochrome b-c1 complex subunit 9"/>
    <property type="match status" value="1"/>
</dbReference>
<dbReference type="GO" id="GO:0045275">
    <property type="term" value="C:respiratory chain complex III"/>
    <property type="evidence" value="ECO:0007669"/>
    <property type="project" value="UniProtKB-UniRule"/>
</dbReference>
<dbReference type="AlphaFoldDB" id="R4WR13"/>
<dbReference type="PANTHER" id="PTHR12980">
    <property type="entry name" value="UBIQUINOL-CYTOCHROME C REDUCTASE COMPLEX, SUBUNIT X"/>
    <property type="match status" value="1"/>
</dbReference>
<dbReference type="InterPro" id="IPR036656">
    <property type="entry name" value="QCR9_sf"/>
</dbReference>
<proteinExistence type="evidence at transcript level"/>
<evidence type="ECO:0000256" key="9">
    <source>
        <dbReference type="ARBA" id="ARBA00023128"/>
    </source>
</evidence>
<dbReference type="InterPro" id="IPR008027">
    <property type="entry name" value="QCR9"/>
</dbReference>
<sequence>MGLSNTLYNTIFKRTSTYTLAMVTGAFLFERTFDLGTEVLFERLNEGKLWKHIKNNYEQ</sequence>
<keyword evidence="7 11" id="KW-0249">Electron transport</keyword>
<dbReference type="PANTHER" id="PTHR12980:SF0">
    <property type="entry name" value="CYTOCHROME B-C1 COMPLEX SUBUNIT 9"/>
    <property type="match status" value="1"/>
</dbReference>
<evidence type="ECO:0000256" key="4">
    <source>
        <dbReference type="ARBA" id="ARBA00022660"/>
    </source>
</evidence>
<dbReference type="GO" id="GO:0006122">
    <property type="term" value="P:mitochondrial electron transport, ubiquinol to cytochrome c"/>
    <property type="evidence" value="ECO:0007669"/>
    <property type="project" value="UniProtKB-UniRule"/>
</dbReference>
<comment type="similarity">
    <text evidence="2 11">Belongs to the UQCR10/QCR9 family.</text>
</comment>
<evidence type="ECO:0000256" key="5">
    <source>
        <dbReference type="ARBA" id="ARBA00022692"/>
    </source>
</evidence>
<name>R4WR13_RIPPE</name>
<dbReference type="EMBL" id="AK418131">
    <property type="protein sequence ID" value="BAN21346.1"/>
    <property type="molecule type" value="mRNA"/>
</dbReference>
<evidence type="ECO:0000256" key="3">
    <source>
        <dbReference type="ARBA" id="ARBA00022448"/>
    </source>
</evidence>
<keyword evidence="4 11" id="KW-0679">Respiratory chain</keyword>